<dbReference type="InterPro" id="IPR019171">
    <property type="entry name" value="MIX23"/>
</dbReference>
<keyword evidence="5" id="KW-1185">Reference proteome</keyword>
<evidence type="ECO:0000256" key="3">
    <source>
        <dbReference type="ARBA" id="ARBA00030733"/>
    </source>
</evidence>
<comment type="similarity">
    <text evidence="1">Belongs to the MIX23 family.</text>
</comment>
<evidence type="ECO:0000313" key="5">
    <source>
        <dbReference type="Proteomes" id="UP000233220"/>
    </source>
</evidence>
<accession>A0A2K6TAD5</accession>
<dbReference type="PANTHER" id="PTHR31905:SF2">
    <property type="entry name" value="PROTEIN MIX23"/>
    <property type="match status" value="1"/>
</dbReference>
<dbReference type="Ensembl" id="ENSSBOT00000033421.1">
    <property type="protein sequence ID" value="ENSSBOP00000016615.1"/>
    <property type="gene ID" value="ENSSBOG00000024998.1"/>
</dbReference>
<evidence type="ECO:0000313" key="4">
    <source>
        <dbReference type="Ensembl" id="ENSSBOP00000016615.1"/>
    </source>
</evidence>
<reference evidence="4" key="2">
    <citation type="submission" date="2025-09" db="UniProtKB">
        <authorList>
            <consortium name="Ensembl"/>
        </authorList>
    </citation>
    <scope>IDENTIFICATION</scope>
</reference>
<reference evidence="4" key="1">
    <citation type="submission" date="2025-08" db="UniProtKB">
        <authorList>
            <consortium name="Ensembl"/>
        </authorList>
    </citation>
    <scope>IDENTIFICATION</scope>
</reference>
<proteinExistence type="inferred from homology"/>
<dbReference type="GeneTree" id="ENSGT00390000011053"/>
<evidence type="ECO:0000256" key="1">
    <source>
        <dbReference type="ARBA" id="ARBA00024204"/>
    </source>
</evidence>
<dbReference type="GO" id="GO:0005758">
    <property type="term" value="C:mitochondrial intermembrane space"/>
    <property type="evidence" value="ECO:0007669"/>
    <property type="project" value="InterPro"/>
</dbReference>
<protein>
    <recommendedName>
        <fullName evidence="2">Protein MIX23</fullName>
    </recommendedName>
    <alternativeName>
        <fullName evidence="3">Coiled-coil domain-containing protein 58</fullName>
    </alternativeName>
</protein>
<dbReference type="Proteomes" id="UP000233220">
    <property type="component" value="Unplaced"/>
</dbReference>
<organism evidence="4 5">
    <name type="scientific">Saimiri boliviensis boliviensis</name>
    <name type="common">Bolivian squirrel monkey</name>
    <dbReference type="NCBI Taxonomy" id="39432"/>
    <lineage>
        <taxon>Eukaryota</taxon>
        <taxon>Metazoa</taxon>
        <taxon>Chordata</taxon>
        <taxon>Craniata</taxon>
        <taxon>Vertebrata</taxon>
        <taxon>Euteleostomi</taxon>
        <taxon>Mammalia</taxon>
        <taxon>Eutheria</taxon>
        <taxon>Euarchontoglires</taxon>
        <taxon>Primates</taxon>
        <taxon>Haplorrhini</taxon>
        <taxon>Platyrrhini</taxon>
        <taxon>Cebidae</taxon>
        <taxon>Saimiriinae</taxon>
        <taxon>Saimiri</taxon>
    </lineage>
</organism>
<dbReference type="PANTHER" id="PTHR31905">
    <property type="entry name" value="COILED-COIL DOMAIN-CONTAINING PROTEIN 58"/>
    <property type="match status" value="1"/>
</dbReference>
<dbReference type="OMA" id="FTERCQI"/>
<dbReference type="STRING" id="39432.ENSSBOP00000016615"/>
<dbReference type="AlphaFoldDB" id="A0A2K6TAD5"/>
<evidence type="ECO:0000256" key="2">
    <source>
        <dbReference type="ARBA" id="ARBA00024228"/>
    </source>
</evidence>
<name>A0A2K6TAD5_SAIBB</name>
<sequence>MAAPSGVNCEFTKFQELLKSLMAAHASRDRVIKNCVAKMSEVVKNLQEEREKNLDALMLLKQLRKEQTKLKWMQSELNVEVVNDRSWKVFTERCQIHFKPPKNE</sequence>